<keyword evidence="5 9" id="KW-0808">Transferase</keyword>
<dbReference type="AlphaFoldDB" id="A0A7V4DEW3"/>
<evidence type="ECO:0000256" key="8">
    <source>
        <dbReference type="ARBA" id="ARBA00023014"/>
    </source>
</evidence>
<dbReference type="InterPro" id="IPR036094">
    <property type="entry name" value="NadA_sf"/>
</dbReference>
<evidence type="ECO:0000256" key="4">
    <source>
        <dbReference type="ARBA" id="ARBA00022642"/>
    </source>
</evidence>
<comment type="catalytic activity">
    <reaction evidence="9">
        <text>iminosuccinate + dihydroxyacetone phosphate = quinolinate + phosphate + 2 H2O + H(+)</text>
        <dbReference type="Rhea" id="RHEA:25888"/>
        <dbReference type="ChEBI" id="CHEBI:15377"/>
        <dbReference type="ChEBI" id="CHEBI:15378"/>
        <dbReference type="ChEBI" id="CHEBI:29959"/>
        <dbReference type="ChEBI" id="CHEBI:43474"/>
        <dbReference type="ChEBI" id="CHEBI:57642"/>
        <dbReference type="ChEBI" id="CHEBI:77875"/>
        <dbReference type="EC" id="2.5.1.72"/>
    </reaction>
</comment>
<dbReference type="GO" id="GO:0005737">
    <property type="term" value="C:cytoplasm"/>
    <property type="evidence" value="ECO:0007669"/>
    <property type="project" value="UniProtKB-SubCell"/>
</dbReference>
<dbReference type="InterPro" id="IPR023066">
    <property type="entry name" value="Quinolinate_synth_type2"/>
</dbReference>
<evidence type="ECO:0000256" key="3">
    <source>
        <dbReference type="ARBA" id="ARBA00022485"/>
    </source>
</evidence>
<dbReference type="EC" id="2.5.1.72" evidence="2 9"/>
<dbReference type="Pfam" id="PF02445">
    <property type="entry name" value="NadA"/>
    <property type="match status" value="1"/>
</dbReference>
<dbReference type="GO" id="GO:0008987">
    <property type="term" value="F:quinolinate synthetase A activity"/>
    <property type="evidence" value="ECO:0007669"/>
    <property type="project" value="UniProtKB-UniRule"/>
</dbReference>
<evidence type="ECO:0000256" key="7">
    <source>
        <dbReference type="ARBA" id="ARBA00023004"/>
    </source>
</evidence>
<proteinExistence type="inferred from homology"/>
<comment type="caution">
    <text evidence="10">The sequence shown here is derived from an EMBL/GenBank/DDBJ whole genome shotgun (WGS) entry which is preliminary data.</text>
</comment>
<dbReference type="PANTHER" id="PTHR30573:SF0">
    <property type="entry name" value="QUINOLINATE SYNTHASE, CHLOROPLASTIC"/>
    <property type="match status" value="1"/>
</dbReference>
<keyword evidence="8 9" id="KW-0411">Iron-sulfur</keyword>
<dbReference type="Gene3D" id="3.40.50.10800">
    <property type="entry name" value="NadA-like"/>
    <property type="match status" value="3"/>
</dbReference>
<evidence type="ECO:0000256" key="1">
    <source>
        <dbReference type="ARBA" id="ARBA00005065"/>
    </source>
</evidence>
<dbReference type="NCBIfam" id="NF006878">
    <property type="entry name" value="PRK09375.1-2"/>
    <property type="match status" value="1"/>
</dbReference>
<dbReference type="GO" id="GO:0034628">
    <property type="term" value="P:'de novo' NAD+ biosynthetic process from L-aspartate"/>
    <property type="evidence" value="ECO:0007669"/>
    <property type="project" value="TreeGrafter"/>
</dbReference>
<reference evidence="10" key="1">
    <citation type="journal article" date="2020" name="mSystems">
        <title>Genome- and Community-Level Interaction Insights into Carbon Utilization and Element Cycling Functions of Hydrothermarchaeota in Hydrothermal Sediment.</title>
        <authorList>
            <person name="Zhou Z."/>
            <person name="Liu Y."/>
            <person name="Xu W."/>
            <person name="Pan J."/>
            <person name="Luo Z.H."/>
            <person name="Li M."/>
        </authorList>
    </citation>
    <scope>NUCLEOTIDE SEQUENCE [LARGE SCALE GENOMIC DNA]</scope>
    <source>
        <strain evidence="10">SpSt-747</strain>
    </source>
</reference>
<comment type="subcellular location">
    <subcellularLocation>
        <location evidence="9">Cytoplasm</location>
    </subcellularLocation>
</comment>
<feature type="binding site" evidence="9">
    <location>
        <position position="214"/>
    </location>
    <ligand>
        <name>iminosuccinate</name>
        <dbReference type="ChEBI" id="CHEBI:77875"/>
    </ligand>
</feature>
<dbReference type="SUPFAM" id="SSF142754">
    <property type="entry name" value="NadA-like"/>
    <property type="match status" value="1"/>
</dbReference>
<keyword evidence="3 9" id="KW-0004">4Fe-4S</keyword>
<accession>A0A7V4DEW3</accession>
<dbReference type="GO" id="GO:0046872">
    <property type="term" value="F:metal ion binding"/>
    <property type="evidence" value="ECO:0007669"/>
    <property type="project" value="UniProtKB-KW"/>
</dbReference>
<gene>
    <name evidence="9 10" type="primary">nadA</name>
    <name evidence="10" type="ORF">ENV30_09855</name>
</gene>
<keyword evidence="6 9" id="KW-0479">Metal-binding</keyword>
<evidence type="ECO:0000256" key="6">
    <source>
        <dbReference type="ARBA" id="ARBA00022723"/>
    </source>
</evidence>
<evidence type="ECO:0000256" key="2">
    <source>
        <dbReference type="ARBA" id="ARBA00012669"/>
    </source>
</evidence>
<dbReference type="NCBIfam" id="NF006879">
    <property type="entry name" value="PRK09375.1-4"/>
    <property type="match status" value="1"/>
</dbReference>
<evidence type="ECO:0000256" key="9">
    <source>
        <dbReference type="HAMAP-Rule" id="MF_00568"/>
    </source>
</evidence>
<keyword evidence="7 9" id="KW-0408">Iron</keyword>
<comment type="function">
    <text evidence="9">Catalyzes the condensation of iminoaspartate with dihydroxyacetone phosphate to form quinolinate.</text>
</comment>
<dbReference type="PANTHER" id="PTHR30573">
    <property type="entry name" value="QUINOLINATE SYNTHETASE A"/>
    <property type="match status" value="1"/>
</dbReference>
<feature type="binding site" evidence="9">
    <location>
        <position position="22"/>
    </location>
    <ligand>
        <name>iminosuccinate</name>
        <dbReference type="ChEBI" id="CHEBI:77875"/>
    </ligand>
</feature>
<dbReference type="GO" id="GO:0051539">
    <property type="term" value="F:4 iron, 4 sulfur cluster binding"/>
    <property type="evidence" value="ECO:0007669"/>
    <property type="project" value="UniProtKB-KW"/>
</dbReference>
<evidence type="ECO:0000313" key="10">
    <source>
        <dbReference type="EMBL" id="HGI31586.1"/>
    </source>
</evidence>
<sequence>MKSVQERIRELKEKKNAVILAHNYQLPEVQEVADFVGDSLGLSIAAQKTPADIIVFCGVYFMAETAKILSPHKKVLIPDPEAGCPMADMLPLEELRKLRARYPQARVLCYVNTHAVVKAECDLVCTSANAPQVVERGFAPDEDVIFVPDQYLAQYVAAKLQRTFILFPGYCPVHVAITEAHILEAKAQHPEALVLAHPECRPEILRHADQVLSTEGMCRYVKTSPHREFIIATEVGIIPRMEKENPGKRFFPAFSGAICENMKRTTLEKVLVSLEEEIHEVTLPQEVIEKARRAIERMLELSG</sequence>
<dbReference type="UniPathway" id="UPA00253">
    <property type="reaction ID" value="UER00327"/>
</dbReference>
<comment type="pathway">
    <text evidence="1 9">Cofactor biosynthesis; NAD(+) biosynthesis; quinolinate from iminoaspartate: step 1/1.</text>
</comment>
<dbReference type="InterPro" id="IPR003473">
    <property type="entry name" value="NadA"/>
</dbReference>
<protein>
    <recommendedName>
        <fullName evidence="2 9">Quinolinate synthase</fullName>
        <ecNumber evidence="2 9">2.5.1.72</ecNumber>
    </recommendedName>
</protein>
<feature type="binding site" evidence="9">
    <location>
        <position position="84"/>
    </location>
    <ligand>
        <name>[4Fe-4S] cluster</name>
        <dbReference type="ChEBI" id="CHEBI:49883"/>
    </ligand>
</feature>
<dbReference type="HAMAP" id="MF_00568">
    <property type="entry name" value="NadA_type2"/>
    <property type="match status" value="1"/>
</dbReference>
<name>A0A7V4DEW3_9BACT</name>
<comment type="cofactor">
    <cofactor evidence="9">
        <name>[4Fe-4S] cluster</name>
        <dbReference type="ChEBI" id="CHEBI:49883"/>
    </cofactor>
    <text evidence="9">Binds 1 [4Fe-4S] cluster per subunit.</text>
</comment>
<dbReference type="EMBL" id="DTFV01000140">
    <property type="protein sequence ID" value="HGI31586.1"/>
    <property type="molecule type" value="Genomic_DNA"/>
</dbReference>
<feature type="binding site" evidence="9">
    <location>
        <position position="127"/>
    </location>
    <ligand>
        <name>iminosuccinate</name>
        <dbReference type="ChEBI" id="CHEBI:77875"/>
    </ligand>
</feature>
<keyword evidence="4 9" id="KW-0662">Pyridine nucleotide biosynthesis</keyword>
<feature type="binding site" evidence="9">
    <location>
        <begin position="197"/>
        <end position="199"/>
    </location>
    <ligand>
        <name>iminosuccinate</name>
        <dbReference type="ChEBI" id="CHEBI:77875"/>
    </ligand>
</feature>
<feature type="binding site" evidence="9">
    <location>
        <position position="171"/>
    </location>
    <ligand>
        <name>[4Fe-4S] cluster</name>
        <dbReference type="ChEBI" id="CHEBI:49883"/>
    </ligand>
</feature>
<dbReference type="NCBIfam" id="TIGR00550">
    <property type="entry name" value="nadA"/>
    <property type="match status" value="1"/>
</dbReference>
<evidence type="ECO:0000256" key="5">
    <source>
        <dbReference type="ARBA" id="ARBA00022679"/>
    </source>
</evidence>
<keyword evidence="9" id="KW-0963">Cytoplasm</keyword>
<feature type="binding site" evidence="9">
    <location>
        <begin position="110"/>
        <end position="112"/>
    </location>
    <ligand>
        <name>iminosuccinate</name>
        <dbReference type="ChEBI" id="CHEBI:77875"/>
    </ligand>
</feature>
<feature type="binding site" evidence="9">
    <location>
        <position position="39"/>
    </location>
    <ligand>
        <name>iminosuccinate</name>
        <dbReference type="ChEBI" id="CHEBI:77875"/>
    </ligand>
</feature>
<comment type="similarity">
    <text evidence="9">Belongs to the quinolinate synthase family. Type 2 subfamily.</text>
</comment>
<organism evidence="10">
    <name type="scientific">Candidatus Caldatribacterium californiense</name>
    <dbReference type="NCBI Taxonomy" id="1454726"/>
    <lineage>
        <taxon>Bacteria</taxon>
        <taxon>Pseudomonadati</taxon>
        <taxon>Atribacterota</taxon>
        <taxon>Atribacteria</taxon>
        <taxon>Atribacterales</taxon>
        <taxon>Candidatus Caldatribacteriaceae</taxon>
        <taxon>Candidatus Caldatribacterium</taxon>
    </lineage>
</organism>
<feature type="binding site" evidence="9">
    <location>
        <position position="259"/>
    </location>
    <ligand>
        <name>[4Fe-4S] cluster</name>
        <dbReference type="ChEBI" id="CHEBI:49883"/>
    </ligand>
</feature>